<proteinExistence type="predicted"/>
<dbReference type="RefSeq" id="XP_002781945.1">
    <property type="nucleotide sequence ID" value="XM_002781899.1"/>
</dbReference>
<evidence type="ECO:0000313" key="2">
    <source>
        <dbReference type="EMBL" id="EER13740.1"/>
    </source>
</evidence>
<evidence type="ECO:0000313" key="3">
    <source>
        <dbReference type="Proteomes" id="UP000007800"/>
    </source>
</evidence>
<organism evidence="3">
    <name type="scientific">Perkinsus marinus (strain ATCC 50983 / TXsc)</name>
    <dbReference type="NCBI Taxonomy" id="423536"/>
    <lineage>
        <taxon>Eukaryota</taxon>
        <taxon>Sar</taxon>
        <taxon>Alveolata</taxon>
        <taxon>Perkinsozoa</taxon>
        <taxon>Perkinsea</taxon>
        <taxon>Perkinsida</taxon>
        <taxon>Perkinsidae</taxon>
        <taxon>Perkinsus</taxon>
    </lineage>
</organism>
<accession>C5KP65</accession>
<gene>
    <name evidence="2" type="ORF">Pmar_PMAR013636</name>
</gene>
<feature type="compositionally biased region" description="Basic residues" evidence="1">
    <location>
        <begin position="1"/>
        <end position="13"/>
    </location>
</feature>
<feature type="non-terminal residue" evidence="2">
    <location>
        <position position="1"/>
    </location>
</feature>
<dbReference type="Proteomes" id="UP000007800">
    <property type="component" value="Unassembled WGS sequence"/>
</dbReference>
<dbReference type="GeneID" id="9043446"/>
<dbReference type="AlphaFoldDB" id="C5KP65"/>
<feature type="region of interest" description="Disordered" evidence="1">
    <location>
        <begin position="1"/>
        <end position="29"/>
    </location>
</feature>
<evidence type="ECO:0000256" key="1">
    <source>
        <dbReference type="SAM" id="MobiDB-lite"/>
    </source>
</evidence>
<sequence>SHGGRRSKKRRRVGSSNMMEEGMSEDSYGGVERGILYDRPAGHDFDYYARQQ</sequence>
<name>C5KP65_PERM5</name>
<keyword evidence="3" id="KW-1185">Reference proteome</keyword>
<protein>
    <submittedName>
        <fullName evidence="2">Uncharacterized protein</fullName>
    </submittedName>
</protein>
<reference evidence="2 3" key="1">
    <citation type="submission" date="2008-07" db="EMBL/GenBank/DDBJ databases">
        <authorList>
            <person name="El-Sayed N."/>
            <person name="Caler E."/>
            <person name="Inman J."/>
            <person name="Amedeo P."/>
            <person name="Hass B."/>
            <person name="Wortman J."/>
        </authorList>
    </citation>
    <scope>NUCLEOTIDE SEQUENCE [LARGE SCALE GENOMIC DNA]</scope>
    <source>
        <strain evidence="3">ATCC 50983 / TXsc</strain>
    </source>
</reference>
<dbReference type="InParanoid" id="C5KP65"/>
<dbReference type="EMBL" id="GG674929">
    <property type="protein sequence ID" value="EER13740.1"/>
    <property type="molecule type" value="Genomic_DNA"/>
</dbReference>